<evidence type="ECO:0000313" key="1">
    <source>
        <dbReference type="EMBL" id="KKL15701.1"/>
    </source>
</evidence>
<organism evidence="1">
    <name type="scientific">marine sediment metagenome</name>
    <dbReference type="NCBI Taxonomy" id="412755"/>
    <lineage>
        <taxon>unclassified sequences</taxon>
        <taxon>metagenomes</taxon>
        <taxon>ecological metagenomes</taxon>
    </lineage>
</organism>
<feature type="non-terminal residue" evidence="1">
    <location>
        <position position="1"/>
    </location>
</feature>
<gene>
    <name evidence="1" type="ORF">LCGC14_2502980</name>
</gene>
<proteinExistence type="predicted"/>
<accession>A0A0F9DD64</accession>
<reference evidence="1" key="1">
    <citation type="journal article" date="2015" name="Nature">
        <title>Complex archaea that bridge the gap between prokaryotes and eukaryotes.</title>
        <authorList>
            <person name="Spang A."/>
            <person name="Saw J.H."/>
            <person name="Jorgensen S.L."/>
            <person name="Zaremba-Niedzwiedzka K."/>
            <person name="Martijn J."/>
            <person name="Lind A.E."/>
            <person name="van Eijk R."/>
            <person name="Schleper C."/>
            <person name="Guy L."/>
            <person name="Ettema T.J."/>
        </authorList>
    </citation>
    <scope>NUCLEOTIDE SEQUENCE</scope>
</reference>
<dbReference type="EMBL" id="LAZR01039964">
    <property type="protein sequence ID" value="KKL15701.1"/>
    <property type="molecule type" value="Genomic_DNA"/>
</dbReference>
<name>A0A0F9DD64_9ZZZZ</name>
<protein>
    <submittedName>
        <fullName evidence="1">Uncharacterized protein</fullName>
    </submittedName>
</protein>
<dbReference type="AlphaFoldDB" id="A0A0F9DD64"/>
<sequence length="27" mass="3099">LKNMATGKQEEIPLSKIIEEVSREVKK</sequence>
<comment type="caution">
    <text evidence="1">The sequence shown here is derived from an EMBL/GenBank/DDBJ whole genome shotgun (WGS) entry which is preliminary data.</text>
</comment>